<dbReference type="InterPro" id="IPR051532">
    <property type="entry name" value="Ester_Hydrolysis_Enzymes"/>
</dbReference>
<keyword evidence="3" id="KW-1185">Reference proteome</keyword>
<accession>A0ABR8FSA4</accession>
<feature type="domain" description="SGNH hydrolase-type esterase" evidence="1">
    <location>
        <begin position="225"/>
        <end position="358"/>
    </location>
</feature>
<dbReference type="Pfam" id="PF13472">
    <property type="entry name" value="Lipase_GDSL_2"/>
    <property type="match status" value="1"/>
</dbReference>
<dbReference type="InterPro" id="IPR013830">
    <property type="entry name" value="SGNH_hydro"/>
</dbReference>
<dbReference type="Proteomes" id="UP000603457">
    <property type="component" value="Unassembled WGS sequence"/>
</dbReference>
<organism evidence="2 3">
    <name type="scientific">Nostoc spongiaeforme FACHB-130</name>
    <dbReference type="NCBI Taxonomy" id="1357510"/>
    <lineage>
        <taxon>Bacteria</taxon>
        <taxon>Bacillati</taxon>
        <taxon>Cyanobacteriota</taxon>
        <taxon>Cyanophyceae</taxon>
        <taxon>Nostocales</taxon>
        <taxon>Nostocaceae</taxon>
        <taxon>Nostoc</taxon>
    </lineage>
</organism>
<dbReference type="EMBL" id="JACJTB010000006">
    <property type="protein sequence ID" value="MBD2594316.1"/>
    <property type="molecule type" value="Genomic_DNA"/>
</dbReference>
<dbReference type="RefSeq" id="WP_190967210.1">
    <property type="nucleotide sequence ID" value="NZ_JACJTB010000006.1"/>
</dbReference>
<gene>
    <name evidence="2" type="ORF">H6G74_08230</name>
</gene>
<name>A0ABR8FSA4_9NOSO</name>
<comment type="caution">
    <text evidence="2">The sequence shown here is derived from an EMBL/GenBank/DDBJ whole genome shotgun (WGS) entry which is preliminary data.</text>
</comment>
<evidence type="ECO:0000313" key="2">
    <source>
        <dbReference type="EMBL" id="MBD2594316.1"/>
    </source>
</evidence>
<dbReference type="PANTHER" id="PTHR30383">
    <property type="entry name" value="THIOESTERASE 1/PROTEASE 1/LYSOPHOSPHOLIPASE L1"/>
    <property type="match status" value="1"/>
</dbReference>
<sequence>MKHNYLLAVGLLTGLAIPVSTLSPLSNRLPANSSYLGTAKHNSLLMIGEKNIPSFDTLLPEFRYQALQHIKTSHSTVSEKTIPSVDISSQSLKYSQSIIDNKKVSNLDESSSAISEQGLLAPIESLFYRSSPSSNVPLTSGYQLYYQRLAALKTGQIYTRMSDDAPSFSESNKQRQLTYEDWKSLLALEAKAVTKGQGNNHLSIMVGDSLSLWFPPEKLPSGKLWLNQGISGDTSGGILKRLGAFSSTRPEVIYIMAGINDLRRGLKDEVILQNYRQIIRRLRQAHPKTEIIVQSILPASLPTISNSQIRRINFQLSLIAQQEGANYLNIHDWFTDFEGNLRLELTTDGLHLSQEGYDVWRSALEQVEYKLTQREHEKLRSQF</sequence>
<dbReference type="CDD" id="cd01828">
    <property type="entry name" value="sialate_O-acetylesterase_like2"/>
    <property type="match status" value="1"/>
</dbReference>
<evidence type="ECO:0000313" key="3">
    <source>
        <dbReference type="Proteomes" id="UP000603457"/>
    </source>
</evidence>
<evidence type="ECO:0000259" key="1">
    <source>
        <dbReference type="Pfam" id="PF13472"/>
    </source>
</evidence>
<dbReference type="SUPFAM" id="SSF52266">
    <property type="entry name" value="SGNH hydrolase"/>
    <property type="match status" value="1"/>
</dbReference>
<protein>
    <submittedName>
        <fullName evidence="2">G-D-S-L family lipolytic protein</fullName>
    </submittedName>
</protein>
<reference evidence="2 3" key="1">
    <citation type="journal article" date="2020" name="ISME J.">
        <title>Comparative genomics reveals insights into cyanobacterial evolution and habitat adaptation.</title>
        <authorList>
            <person name="Chen M.Y."/>
            <person name="Teng W.K."/>
            <person name="Zhao L."/>
            <person name="Hu C.X."/>
            <person name="Zhou Y.K."/>
            <person name="Han B.P."/>
            <person name="Song L.R."/>
            <person name="Shu W.S."/>
        </authorList>
    </citation>
    <scope>NUCLEOTIDE SEQUENCE [LARGE SCALE GENOMIC DNA]</scope>
    <source>
        <strain evidence="2 3">FACHB-130</strain>
    </source>
</reference>
<dbReference type="Gene3D" id="3.40.50.1110">
    <property type="entry name" value="SGNH hydrolase"/>
    <property type="match status" value="1"/>
</dbReference>
<dbReference type="InterPro" id="IPR036514">
    <property type="entry name" value="SGNH_hydro_sf"/>
</dbReference>
<dbReference type="PANTHER" id="PTHR30383:SF5">
    <property type="entry name" value="SGNH HYDROLASE-TYPE ESTERASE DOMAIN-CONTAINING PROTEIN"/>
    <property type="match status" value="1"/>
</dbReference>
<proteinExistence type="predicted"/>